<evidence type="ECO:0000313" key="4">
    <source>
        <dbReference type="Proteomes" id="UP000037035"/>
    </source>
</evidence>
<proteinExistence type="predicted"/>
<feature type="signal peptide" evidence="1">
    <location>
        <begin position="1"/>
        <end position="16"/>
    </location>
</feature>
<dbReference type="OrthoDB" id="413361at2759"/>
<name>A0A0L6UPN0_9BASI</name>
<dbReference type="Proteomes" id="UP000037035">
    <property type="component" value="Unassembled WGS sequence"/>
</dbReference>
<feature type="chain" id="PRO_5005567974" description="Reverse transcriptase Ty1/copia-type domain-containing protein" evidence="1">
    <location>
        <begin position="17"/>
        <end position="302"/>
    </location>
</feature>
<evidence type="ECO:0000313" key="3">
    <source>
        <dbReference type="EMBL" id="KNZ50207.1"/>
    </source>
</evidence>
<accession>A0A0L6UPN0</accession>
<comment type="caution">
    <text evidence="3">The sequence shown here is derived from an EMBL/GenBank/DDBJ whole genome shotgun (WGS) entry which is preliminary data.</text>
</comment>
<organism evidence="3 4">
    <name type="scientific">Puccinia sorghi</name>
    <dbReference type="NCBI Taxonomy" id="27349"/>
    <lineage>
        <taxon>Eukaryota</taxon>
        <taxon>Fungi</taxon>
        <taxon>Dikarya</taxon>
        <taxon>Basidiomycota</taxon>
        <taxon>Pucciniomycotina</taxon>
        <taxon>Pucciniomycetes</taxon>
        <taxon>Pucciniales</taxon>
        <taxon>Pucciniaceae</taxon>
        <taxon>Puccinia</taxon>
    </lineage>
</organism>
<gene>
    <name evidence="3" type="ORF">VP01_4542g1</name>
</gene>
<protein>
    <recommendedName>
        <fullName evidence="2">Reverse transcriptase Ty1/copia-type domain-containing protein</fullName>
    </recommendedName>
</protein>
<feature type="domain" description="Reverse transcriptase Ty1/copia-type" evidence="2">
    <location>
        <begin position="7"/>
        <end position="167"/>
    </location>
</feature>
<dbReference type="Pfam" id="PF07727">
    <property type="entry name" value="RVT_2"/>
    <property type="match status" value="1"/>
</dbReference>
<keyword evidence="4" id="KW-1185">Reference proteome</keyword>
<evidence type="ECO:0000259" key="2">
    <source>
        <dbReference type="Pfam" id="PF07727"/>
    </source>
</evidence>
<reference evidence="3 4" key="1">
    <citation type="submission" date="2015-08" db="EMBL/GenBank/DDBJ databases">
        <title>Next Generation Sequencing and Analysis of the Genome of Puccinia sorghi L Schw, the Causal Agent of Maize Common Rust.</title>
        <authorList>
            <person name="Rochi L."/>
            <person name="Burguener G."/>
            <person name="Darino M."/>
            <person name="Turjanski A."/>
            <person name="Kreff E."/>
            <person name="Dieguez M.J."/>
            <person name="Sacco F."/>
        </authorList>
    </citation>
    <scope>NUCLEOTIDE SEQUENCE [LARGE SCALE GENOMIC DNA]</scope>
    <source>
        <strain evidence="3 4">RO10H11247</strain>
    </source>
</reference>
<dbReference type="AlphaFoldDB" id="A0A0L6UPN0"/>
<dbReference type="EMBL" id="LAVV01009660">
    <property type="protein sequence ID" value="KNZ50207.1"/>
    <property type="molecule type" value="Genomic_DNA"/>
</dbReference>
<keyword evidence="1" id="KW-0732">Signal</keyword>
<dbReference type="STRING" id="27349.A0A0L6UPN0"/>
<dbReference type="InterPro" id="IPR013103">
    <property type="entry name" value="RVT_2"/>
</dbReference>
<dbReference type="VEuPathDB" id="FungiDB:VP01_4542g1"/>
<evidence type="ECO:0000256" key="1">
    <source>
        <dbReference type="SAM" id="SignalP"/>
    </source>
</evidence>
<sequence length="302" mass="34611">MFALLWMLFIVAANNGWILESFDVTSAYLYGDIDEDIWVKVPDGMLVPEEHRENSLKLYKGLYGTKQGGHCWWKHFVQIITIQYTILVWIHVDDGVITASLERAMQDFQHILESKLSVTWDRTLHMIVGIKVKCTSLDDIIISQPFLMDKIIQKFTSAVTLSREIPIKDTNTLTSNNNNEEIINPNGYLSIILLLRLVFWPNLLNHLQSGTGKLYRMRWAMSKLGDVESFHSSHHHRTIRFSSSSLPNSCAKTMLLSRLLNITLLTSICDTPTVNFSMSTSNSKRRTLKSNGYQLYNNLPIS</sequence>